<feature type="transmembrane region" description="Helical" evidence="2">
    <location>
        <begin position="33"/>
        <end position="51"/>
    </location>
</feature>
<proteinExistence type="predicted"/>
<comment type="subcellular location">
    <subcellularLocation>
        <location evidence="1">Membrane</location>
        <topology evidence="1">Multi-pass membrane protein</topology>
    </subcellularLocation>
</comment>
<keyword evidence="2" id="KW-0472">Membrane</keyword>
<name>A0A2S9JA29_9HYPH</name>
<keyword evidence="4" id="KW-1185">Reference proteome</keyword>
<evidence type="ECO:0000256" key="1">
    <source>
        <dbReference type="ARBA" id="ARBA00004141"/>
    </source>
</evidence>
<dbReference type="InterPro" id="IPR007039">
    <property type="entry name" value="TrbC/VirB2"/>
</dbReference>
<dbReference type="OrthoDB" id="7863715at2"/>
<keyword evidence="2" id="KW-1133">Transmembrane helix</keyword>
<protein>
    <submittedName>
        <fullName evidence="3">Conjugal transfer protein TrbC</fullName>
    </submittedName>
</protein>
<dbReference type="AlphaFoldDB" id="A0A2S9JA29"/>
<sequence length="127" mass="13466">MDARFCSSRGVVKVFFQSLIFKIRLLPSLVRRILIRGGLASITLAVLMKGASAQTGLQPVQSVLQTLIGILTGPIASMIAILAVISCGFLAWTGRFTWGIAGSVIMGIVLVFGSTQIVAFFQSALGH</sequence>
<evidence type="ECO:0000256" key="2">
    <source>
        <dbReference type="SAM" id="Phobius"/>
    </source>
</evidence>
<dbReference type="EMBL" id="PVBT01000010">
    <property type="protein sequence ID" value="PRD49640.1"/>
    <property type="molecule type" value="Genomic_DNA"/>
</dbReference>
<dbReference type="Pfam" id="PF04956">
    <property type="entry name" value="TrbC"/>
    <property type="match status" value="1"/>
</dbReference>
<organism evidence="3 4">
    <name type="scientific">Phyllobacterium myrsinacearum</name>
    <dbReference type="NCBI Taxonomy" id="28101"/>
    <lineage>
        <taxon>Bacteria</taxon>
        <taxon>Pseudomonadati</taxon>
        <taxon>Pseudomonadota</taxon>
        <taxon>Alphaproteobacteria</taxon>
        <taxon>Hyphomicrobiales</taxon>
        <taxon>Phyllobacteriaceae</taxon>
        <taxon>Phyllobacterium</taxon>
    </lineage>
</organism>
<reference evidence="3 4" key="1">
    <citation type="submission" date="2018-02" db="EMBL/GenBank/DDBJ databases">
        <title>The draft genome of Phyllobacterium myrsinacearum DSM5892.</title>
        <authorList>
            <person name="Li L."/>
            <person name="Liu L."/>
            <person name="Zhang X."/>
            <person name="Wang T."/>
        </authorList>
    </citation>
    <scope>NUCLEOTIDE SEQUENCE [LARGE SCALE GENOMIC DNA]</scope>
    <source>
        <strain evidence="3 4">DSM 5892</strain>
    </source>
</reference>
<comment type="caution">
    <text evidence="3">The sequence shown here is derived from an EMBL/GenBank/DDBJ whole genome shotgun (WGS) entry which is preliminary data.</text>
</comment>
<keyword evidence="2" id="KW-0812">Transmembrane</keyword>
<feature type="transmembrane region" description="Helical" evidence="2">
    <location>
        <begin position="98"/>
        <end position="121"/>
    </location>
</feature>
<evidence type="ECO:0000313" key="4">
    <source>
        <dbReference type="Proteomes" id="UP000238563"/>
    </source>
</evidence>
<evidence type="ECO:0000313" key="3">
    <source>
        <dbReference type="EMBL" id="PRD49640.1"/>
    </source>
</evidence>
<accession>A0A2S9JA29</accession>
<dbReference type="GO" id="GO:0016020">
    <property type="term" value="C:membrane"/>
    <property type="evidence" value="ECO:0007669"/>
    <property type="project" value="UniProtKB-SubCell"/>
</dbReference>
<dbReference type="Proteomes" id="UP000238563">
    <property type="component" value="Unassembled WGS sequence"/>
</dbReference>
<gene>
    <name evidence="3" type="ORF">C5750_24765</name>
</gene>
<feature type="transmembrane region" description="Helical" evidence="2">
    <location>
        <begin position="63"/>
        <end position="92"/>
    </location>
</feature>